<dbReference type="EMBL" id="MF276980">
    <property type="protein sequence ID" value="AWI68447.1"/>
    <property type="molecule type" value="Genomic_DNA"/>
</dbReference>
<accession>A0A2U8GIG7</accession>
<dbReference type="AlphaFoldDB" id="A0A2U8GIG7"/>
<keyword evidence="1" id="KW-0150">Chloroplast</keyword>
<organism evidence="1">
    <name type="scientific">Pediastrum duplex</name>
    <name type="common">Green alga</name>
    <dbReference type="NCBI Taxonomy" id="3105"/>
    <lineage>
        <taxon>Eukaryota</taxon>
        <taxon>Viridiplantae</taxon>
        <taxon>Chlorophyta</taxon>
        <taxon>core chlorophytes</taxon>
        <taxon>Chlorophyceae</taxon>
        <taxon>CS clade</taxon>
        <taxon>Sphaeropleales</taxon>
        <taxon>Hydrodictyaceae</taxon>
        <taxon>Pediastrum</taxon>
    </lineage>
</organism>
<name>A0A2U8GIG7_PEDDU</name>
<keyword evidence="1" id="KW-0934">Plastid</keyword>
<sequence length="126" mass="14914">MVRLRNRTNFVSYALVRSLRQFGYSAIRLAEPKNLCEGIAESLRLRVRRSRRRITFFEPGEAGTSRAKRGEGNRLSKRLLRLRRTRKRTELTNFLRTFLRLRVGFAEPNNFLRTFLRERSEAKAIA</sequence>
<protein>
    <submittedName>
        <fullName evidence="1">Uncharacterized protein</fullName>
    </submittedName>
</protein>
<proteinExistence type="predicted"/>
<reference evidence="1" key="1">
    <citation type="journal article" date="2018" name="Am. J. Bot.">
        <title>Organellar phylogenomics inform systematics in the green algal family Hydrodictyaceae (Chlorophyceae) and provide clues to the complex evolutionary history of plastid genomes in the green algal tree of life.</title>
        <authorList>
            <person name="McManus H.A."/>
            <person name="Fucikova K."/>
            <person name="Lewis P.O."/>
            <person name="Lewis L.A."/>
            <person name="Karol K.G."/>
        </authorList>
    </citation>
    <scope>NUCLEOTIDE SEQUENCE</scope>
</reference>
<geneLocation type="chloroplast" evidence="1"/>
<evidence type="ECO:0000313" key="1">
    <source>
        <dbReference type="EMBL" id="AWI68446.1"/>
    </source>
</evidence>
<dbReference type="EMBL" id="MF276980">
    <property type="protein sequence ID" value="AWI68446.1"/>
    <property type="molecule type" value="Genomic_DNA"/>
</dbReference>